<sequence length="48" mass="5094">MPSPLLLNGSHLTAKATISVHSLLKPCEGHWKAATMVATGPIEFKPVL</sequence>
<gene>
    <name evidence="1" type="ORF">COLO4_33398</name>
</gene>
<dbReference type="Proteomes" id="UP000187203">
    <property type="component" value="Unassembled WGS sequence"/>
</dbReference>
<name>A0A1R3GUA4_9ROSI</name>
<organism evidence="1 2">
    <name type="scientific">Corchorus olitorius</name>
    <dbReference type="NCBI Taxonomy" id="93759"/>
    <lineage>
        <taxon>Eukaryota</taxon>
        <taxon>Viridiplantae</taxon>
        <taxon>Streptophyta</taxon>
        <taxon>Embryophyta</taxon>
        <taxon>Tracheophyta</taxon>
        <taxon>Spermatophyta</taxon>
        <taxon>Magnoliopsida</taxon>
        <taxon>eudicotyledons</taxon>
        <taxon>Gunneridae</taxon>
        <taxon>Pentapetalae</taxon>
        <taxon>rosids</taxon>
        <taxon>malvids</taxon>
        <taxon>Malvales</taxon>
        <taxon>Malvaceae</taxon>
        <taxon>Grewioideae</taxon>
        <taxon>Apeibeae</taxon>
        <taxon>Corchorus</taxon>
    </lineage>
</organism>
<evidence type="ECO:0000313" key="1">
    <source>
        <dbReference type="EMBL" id="OMO61580.1"/>
    </source>
</evidence>
<accession>A0A1R3GUA4</accession>
<dbReference type="AlphaFoldDB" id="A0A1R3GUA4"/>
<keyword evidence="2" id="KW-1185">Reference proteome</keyword>
<dbReference type="EMBL" id="AWUE01021603">
    <property type="protein sequence ID" value="OMO61580.1"/>
    <property type="molecule type" value="Genomic_DNA"/>
</dbReference>
<protein>
    <submittedName>
        <fullName evidence="1">Uncharacterized protein</fullName>
    </submittedName>
</protein>
<reference evidence="2" key="1">
    <citation type="submission" date="2013-09" db="EMBL/GenBank/DDBJ databases">
        <title>Corchorus olitorius genome sequencing.</title>
        <authorList>
            <person name="Alam M."/>
            <person name="Haque M.S."/>
            <person name="Islam M.S."/>
            <person name="Emdad E.M."/>
            <person name="Islam M.M."/>
            <person name="Ahmed B."/>
            <person name="Halim A."/>
            <person name="Hossen Q.M.M."/>
            <person name="Hossain M.Z."/>
            <person name="Ahmed R."/>
            <person name="Khan M.M."/>
            <person name="Islam R."/>
            <person name="Rashid M.M."/>
            <person name="Khan S.A."/>
            <person name="Rahman M.S."/>
            <person name="Alam M."/>
            <person name="Yahiya A.S."/>
            <person name="Khan M.S."/>
            <person name="Azam M.S."/>
            <person name="Haque T."/>
            <person name="Lashkar M.Z.H."/>
            <person name="Akhand A.I."/>
            <person name="Morshed G."/>
            <person name="Roy S."/>
            <person name="Uddin K.S."/>
            <person name="Rabeya T."/>
            <person name="Hossain A.S."/>
            <person name="Chowdhury A."/>
            <person name="Snigdha A.R."/>
            <person name="Mortoza M.S."/>
            <person name="Matin S.A."/>
            <person name="Hoque S.M.E."/>
            <person name="Islam M.K."/>
            <person name="Roy D.K."/>
            <person name="Haider R."/>
            <person name="Moosa M.M."/>
            <person name="Elias S.M."/>
            <person name="Hasan A.M."/>
            <person name="Jahan S."/>
            <person name="Shafiuddin M."/>
            <person name="Mahmood N."/>
            <person name="Shommy N.S."/>
        </authorList>
    </citation>
    <scope>NUCLEOTIDE SEQUENCE [LARGE SCALE GENOMIC DNA]</scope>
    <source>
        <strain evidence="2">cv. O-4</strain>
    </source>
</reference>
<comment type="caution">
    <text evidence="1">The sequence shown here is derived from an EMBL/GenBank/DDBJ whole genome shotgun (WGS) entry which is preliminary data.</text>
</comment>
<proteinExistence type="predicted"/>
<evidence type="ECO:0000313" key="2">
    <source>
        <dbReference type="Proteomes" id="UP000187203"/>
    </source>
</evidence>